<reference evidence="1 2" key="1">
    <citation type="journal article" date="2019" name="Int. J. Syst. Evol. Microbiol.">
        <title>The Global Catalogue of Microorganisms (GCM) 10K type strain sequencing project: providing services to taxonomists for standard genome sequencing and annotation.</title>
        <authorList>
            <consortium name="The Broad Institute Genomics Platform"/>
            <consortium name="The Broad Institute Genome Sequencing Center for Infectious Disease"/>
            <person name="Wu L."/>
            <person name="Ma J."/>
        </authorList>
    </citation>
    <scope>NUCLEOTIDE SEQUENCE [LARGE SCALE GENOMIC DNA]</scope>
    <source>
        <strain evidence="1 2">JCM 15309</strain>
    </source>
</reference>
<evidence type="ECO:0000313" key="2">
    <source>
        <dbReference type="Proteomes" id="UP001500571"/>
    </source>
</evidence>
<evidence type="ECO:0000313" key="1">
    <source>
        <dbReference type="EMBL" id="GAA1955895.1"/>
    </source>
</evidence>
<dbReference type="Proteomes" id="UP001500571">
    <property type="component" value="Unassembled WGS sequence"/>
</dbReference>
<evidence type="ECO:0008006" key="3">
    <source>
        <dbReference type="Google" id="ProtNLM"/>
    </source>
</evidence>
<comment type="caution">
    <text evidence="1">The sequence shown here is derived from an EMBL/GenBank/DDBJ whole genome shotgun (WGS) entry which is preliminary data.</text>
</comment>
<keyword evidence="2" id="KW-1185">Reference proteome</keyword>
<sequence>MIPTTPDRDLEALLHTVLPCAGHVLGRAEGFPPFATTLSIDGVVVLLAATGASNGSSPGVDPLDVLYDEARGDKEALRAVAIAAVIHTRSGDYVRVEVERSDAEPLIVLVPYRRAWLSKRVTFGTHVHFNGTSRIWLGGAKPTTAA</sequence>
<protein>
    <recommendedName>
        <fullName evidence="3">Pyridoxamine 5'-phosphate oxidase putative domain-containing protein</fullName>
    </recommendedName>
</protein>
<gene>
    <name evidence="1" type="ORF">GCM10009798_13990</name>
</gene>
<dbReference type="RefSeq" id="WP_344043798.1">
    <property type="nucleotide sequence ID" value="NZ_BAAAPB010000001.1"/>
</dbReference>
<dbReference type="EMBL" id="BAAAPB010000001">
    <property type="protein sequence ID" value="GAA1955895.1"/>
    <property type="molecule type" value="Genomic_DNA"/>
</dbReference>
<name>A0ABN2QQK9_9ACTN</name>
<organism evidence="1 2">
    <name type="scientific">Nocardioides panacihumi</name>
    <dbReference type="NCBI Taxonomy" id="400774"/>
    <lineage>
        <taxon>Bacteria</taxon>
        <taxon>Bacillati</taxon>
        <taxon>Actinomycetota</taxon>
        <taxon>Actinomycetes</taxon>
        <taxon>Propionibacteriales</taxon>
        <taxon>Nocardioidaceae</taxon>
        <taxon>Nocardioides</taxon>
    </lineage>
</organism>
<accession>A0ABN2QQK9</accession>
<proteinExistence type="predicted"/>